<dbReference type="RefSeq" id="XP_031935338.1">
    <property type="nucleotide sequence ID" value="XM_032088951.1"/>
</dbReference>
<dbReference type="Gene3D" id="1.10.510.10">
    <property type="entry name" value="Transferase(Phosphotransferase) domain 1"/>
    <property type="match status" value="1"/>
</dbReference>
<proteinExistence type="predicted"/>
<sequence>MELHSHRQWVGPFQIIHWPDQPGTYGRAKHGLTLEDASVRISWFGSIVHQAHTLQAAARGGIPVLHWFETVNDKEVMIMDTVGPTLEEVFTKLGRYFGMRTLLLFAEQMLARVEFIHSRNIYHGSLDPWSFALGSTGWHSWDEYLQEAGPNIPRDTAPFISTFLHKASASRTVDYLVLRLVFREVYLDLATHLAIGQNFKGPRAICKGFSIDPGALSTMDTSSLFEALSLKLSKAGKQVQLLQGIPTQREYSQLFECLDEILTIYGVLITPMGAYHLPNRLWRDLRWFMRSTEHERIEIRLTLVEKIYKYIATEYLLALACARKDVEPGSGKPAWT</sequence>
<accession>A0A5N6HKA7</accession>
<name>A0A5N6HKA7_9EURO</name>
<dbReference type="OrthoDB" id="4496730at2759"/>
<dbReference type="SUPFAM" id="SSF56112">
    <property type="entry name" value="Protein kinase-like (PK-like)"/>
    <property type="match status" value="1"/>
</dbReference>
<evidence type="ECO:0008006" key="3">
    <source>
        <dbReference type="Google" id="ProtNLM"/>
    </source>
</evidence>
<keyword evidence="2" id="KW-1185">Reference proteome</keyword>
<dbReference type="GeneID" id="43673642"/>
<dbReference type="EMBL" id="ML736870">
    <property type="protein sequence ID" value="KAE8398019.1"/>
    <property type="molecule type" value="Genomic_DNA"/>
</dbReference>
<reference evidence="1 2" key="1">
    <citation type="submission" date="2019-04" db="EMBL/GenBank/DDBJ databases">
        <authorList>
            <consortium name="DOE Joint Genome Institute"/>
            <person name="Mondo S."/>
            <person name="Kjaerbolling I."/>
            <person name="Vesth T."/>
            <person name="Frisvad J.C."/>
            <person name="Nybo J.L."/>
            <person name="Theobald S."/>
            <person name="Kildgaard S."/>
            <person name="Isbrandt T."/>
            <person name="Kuo A."/>
            <person name="Sato A."/>
            <person name="Lyhne E.K."/>
            <person name="Kogle M.E."/>
            <person name="Wiebenga A."/>
            <person name="Kun R.S."/>
            <person name="Lubbers R.J."/>
            <person name="Makela M.R."/>
            <person name="Barry K."/>
            <person name="Chovatia M."/>
            <person name="Clum A."/>
            <person name="Daum C."/>
            <person name="Haridas S."/>
            <person name="He G."/>
            <person name="LaButti K."/>
            <person name="Lipzen A."/>
            <person name="Riley R."/>
            <person name="Salamov A."/>
            <person name="Simmons B.A."/>
            <person name="Magnuson J.K."/>
            <person name="Henrissat B."/>
            <person name="Mortensen U.H."/>
            <person name="Larsen T.O."/>
            <person name="Devries R.P."/>
            <person name="Grigoriev I.V."/>
            <person name="Machida M."/>
            <person name="Baker S.E."/>
            <person name="Andersen M.R."/>
            <person name="Cantor M.N."/>
            <person name="Hua S.X."/>
        </authorList>
    </citation>
    <scope>NUCLEOTIDE SEQUENCE [LARGE SCALE GENOMIC DNA]</scope>
    <source>
        <strain evidence="1 2">CBS 119388</strain>
    </source>
</reference>
<accession>A0A5N7CVM0</accession>
<gene>
    <name evidence="1" type="ORF">BDV37DRAFT_291467</name>
</gene>
<protein>
    <recommendedName>
        <fullName evidence="3">Kinase-like domain-containing protein</fullName>
    </recommendedName>
</protein>
<evidence type="ECO:0000313" key="1">
    <source>
        <dbReference type="EMBL" id="KAE8398019.1"/>
    </source>
</evidence>
<evidence type="ECO:0000313" key="2">
    <source>
        <dbReference type="Proteomes" id="UP000325579"/>
    </source>
</evidence>
<dbReference type="InterPro" id="IPR011009">
    <property type="entry name" value="Kinase-like_dom_sf"/>
</dbReference>
<dbReference type="AlphaFoldDB" id="A0A5N6HKA7"/>
<dbReference type="Proteomes" id="UP000325579">
    <property type="component" value="Unassembled WGS sequence"/>
</dbReference>
<organism evidence="1 2">
    <name type="scientific">Aspergillus pseudonomiae</name>
    <dbReference type="NCBI Taxonomy" id="1506151"/>
    <lineage>
        <taxon>Eukaryota</taxon>
        <taxon>Fungi</taxon>
        <taxon>Dikarya</taxon>
        <taxon>Ascomycota</taxon>
        <taxon>Pezizomycotina</taxon>
        <taxon>Eurotiomycetes</taxon>
        <taxon>Eurotiomycetidae</taxon>
        <taxon>Eurotiales</taxon>
        <taxon>Aspergillaceae</taxon>
        <taxon>Aspergillus</taxon>
        <taxon>Aspergillus subgen. Circumdati</taxon>
    </lineage>
</organism>